<evidence type="ECO:0000256" key="4">
    <source>
        <dbReference type="ARBA" id="ARBA00022723"/>
    </source>
</evidence>
<accession>A0A9W7LC55</accession>
<evidence type="ECO:0000256" key="8">
    <source>
        <dbReference type="ARBA" id="ARBA00022989"/>
    </source>
</evidence>
<evidence type="ECO:0000313" key="13">
    <source>
        <dbReference type="EMBL" id="GMI44261.1"/>
    </source>
</evidence>
<name>A0A9W7LC55_9STRA</name>
<feature type="compositionally biased region" description="Acidic residues" evidence="10">
    <location>
        <begin position="141"/>
        <end position="151"/>
    </location>
</feature>
<dbReference type="Gene3D" id="3.30.40.10">
    <property type="entry name" value="Zinc/RING finger domain, C3HC4 (zinc finger)"/>
    <property type="match status" value="1"/>
</dbReference>
<dbReference type="PANTHER" id="PTHR46065">
    <property type="entry name" value="E3 UBIQUITIN-PROTEIN LIGASE MARCH 2/3 FAMILY MEMBER"/>
    <property type="match status" value="1"/>
</dbReference>
<keyword evidence="5" id="KW-0863">Zinc-finger</keyword>
<feature type="transmembrane region" description="Helical" evidence="11">
    <location>
        <begin position="71"/>
        <end position="92"/>
    </location>
</feature>
<dbReference type="EMBL" id="BRYA01001474">
    <property type="protein sequence ID" value="GMI44261.1"/>
    <property type="molecule type" value="Genomic_DNA"/>
</dbReference>
<comment type="subcellular location">
    <subcellularLocation>
        <location evidence="1">Membrane</location>
        <topology evidence="1">Multi-pass membrane protein</topology>
    </subcellularLocation>
</comment>
<feature type="domain" description="RING-CH-type" evidence="12">
    <location>
        <begin position="1"/>
        <end position="50"/>
    </location>
</feature>
<dbReference type="PANTHER" id="PTHR46065:SF3">
    <property type="entry name" value="FI20425P1"/>
    <property type="match status" value="1"/>
</dbReference>
<evidence type="ECO:0000256" key="11">
    <source>
        <dbReference type="SAM" id="Phobius"/>
    </source>
</evidence>
<dbReference type="OrthoDB" id="264354at2759"/>
<feature type="transmembrane region" description="Helical" evidence="11">
    <location>
        <begin position="104"/>
        <end position="121"/>
    </location>
</feature>
<feature type="compositionally biased region" description="Acidic residues" evidence="10">
    <location>
        <begin position="169"/>
        <end position="183"/>
    </location>
</feature>
<dbReference type="InterPro" id="IPR013083">
    <property type="entry name" value="Znf_RING/FYVE/PHD"/>
</dbReference>
<keyword evidence="14" id="KW-1185">Reference proteome</keyword>
<keyword evidence="8 11" id="KW-1133">Transmembrane helix</keyword>
<reference evidence="14" key="1">
    <citation type="journal article" date="2023" name="Commun. Biol.">
        <title>Genome analysis of Parmales, the sister group of diatoms, reveals the evolutionary specialization of diatoms from phago-mixotrophs to photoautotrophs.</title>
        <authorList>
            <person name="Ban H."/>
            <person name="Sato S."/>
            <person name="Yoshikawa S."/>
            <person name="Yamada K."/>
            <person name="Nakamura Y."/>
            <person name="Ichinomiya M."/>
            <person name="Sato N."/>
            <person name="Blanc-Mathieu R."/>
            <person name="Endo H."/>
            <person name="Kuwata A."/>
            <person name="Ogata H."/>
        </authorList>
    </citation>
    <scope>NUCLEOTIDE SEQUENCE [LARGE SCALE GENOMIC DNA]</scope>
</reference>
<keyword evidence="3 11" id="KW-0812">Transmembrane</keyword>
<feature type="region of interest" description="Disordered" evidence="10">
    <location>
        <begin position="140"/>
        <end position="183"/>
    </location>
</feature>
<evidence type="ECO:0000313" key="14">
    <source>
        <dbReference type="Proteomes" id="UP001165065"/>
    </source>
</evidence>
<dbReference type="AlphaFoldDB" id="A0A9W7LC55"/>
<evidence type="ECO:0000256" key="10">
    <source>
        <dbReference type="SAM" id="MobiDB-lite"/>
    </source>
</evidence>
<dbReference type="InterPro" id="IPR011016">
    <property type="entry name" value="Znf_RING-CH"/>
</dbReference>
<evidence type="ECO:0000259" key="12">
    <source>
        <dbReference type="PROSITE" id="PS51292"/>
    </source>
</evidence>
<dbReference type="SMART" id="SM00744">
    <property type="entry name" value="RINGv"/>
    <property type="match status" value="1"/>
</dbReference>
<protein>
    <recommendedName>
        <fullName evidence="12">RING-CH-type domain-containing protein</fullName>
    </recommendedName>
</protein>
<dbReference type="Proteomes" id="UP001165065">
    <property type="component" value="Unassembled WGS sequence"/>
</dbReference>
<sequence>MKNDPLISPCKCEGGMKMVHGKCLMKWIQMRPEGNDRMTCEICRSPYTVRVTYVFRCSPSTLFTCSTLSHFLEAFMLVLCLALVTVMMTLISPSFTNEDKSAEGMVWGLYGVTVCMAGVALRKIVRRCIVSASVMEVVARDEEEGEEEEGKESEGGRGRGGSGYARLDDVDEEEVGPPEVVEV</sequence>
<organism evidence="13 14">
    <name type="scientific">Triparma columacea</name>
    <dbReference type="NCBI Taxonomy" id="722753"/>
    <lineage>
        <taxon>Eukaryota</taxon>
        <taxon>Sar</taxon>
        <taxon>Stramenopiles</taxon>
        <taxon>Ochrophyta</taxon>
        <taxon>Bolidophyceae</taxon>
        <taxon>Parmales</taxon>
        <taxon>Triparmaceae</taxon>
        <taxon>Triparma</taxon>
    </lineage>
</organism>
<dbReference type="CDD" id="cd16495">
    <property type="entry name" value="RING_CH-C4HC3_MARCH"/>
    <property type="match status" value="1"/>
</dbReference>
<proteinExistence type="predicted"/>
<evidence type="ECO:0000256" key="7">
    <source>
        <dbReference type="ARBA" id="ARBA00022833"/>
    </source>
</evidence>
<comment type="caution">
    <text evidence="13">The sequence shown here is derived from an EMBL/GenBank/DDBJ whole genome shotgun (WGS) entry which is preliminary data.</text>
</comment>
<keyword evidence="7" id="KW-0862">Zinc</keyword>
<dbReference type="GO" id="GO:0016020">
    <property type="term" value="C:membrane"/>
    <property type="evidence" value="ECO:0007669"/>
    <property type="project" value="UniProtKB-SubCell"/>
</dbReference>
<gene>
    <name evidence="13" type="ORF">TrCOL_g12658</name>
</gene>
<keyword evidence="9 11" id="KW-0472">Membrane</keyword>
<evidence type="ECO:0000256" key="2">
    <source>
        <dbReference type="ARBA" id="ARBA00022679"/>
    </source>
</evidence>
<keyword evidence="6" id="KW-0833">Ubl conjugation pathway</keyword>
<keyword evidence="4" id="KW-0479">Metal-binding</keyword>
<evidence type="ECO:0000256" key="9">
    <source>
        <dbReference type="ARBA" id="ARBA00023136"/>
    </source>
</evidence>
<dbReference type="Pfam" id="PF12906">
    <property type="entry name" value="RINGv"/>
    <property type="match status" value="1"/>
</dbReference>
<keyword evidence="2" id="KW-0808">Transferase</keyword>
<dbReference type="GO" id="GO:0008270">
    <property type="term" value="F:zinc ion binding"/>
    <property type="evidence" value="ECO:0007669"/>
    <property type="project" value="UniProtKB-KW"/>
</dbReference>
<evidence type="ECO:0000256" key="1">
    <source>
        <dbReference type="ARBA" id="ARBA00004141"/>
    </source>
</evidence>
<dbReference type="PROSITE" id="PS51292">
    <property type="entry name" value="ZF_RING_CH"/>
    <property type="match status" value="1"/>
</dbReference>
<dbReference type="SUPFAM" id="SSF57850">
    <property type="entry name" value="RING/U-box"/>
    <property type="match status" value="1"/>
</dbReference>
<evidence type="ECO:0000256" key="3">
    <source>
        <dbReference type="ARBA" id="ARBA00022692"/>
    </source>
</evidence>
<dbReference type="GO" id="GO:0016740">
    <property type="term" value="F:transferase activity"/>
    <property type="evidence" value="ECO:0007669"/>
    <property type="project" value="UniProtKB-KW"/>
</dbReference>
<evidence type="ECO:0000256" key="6">
    <source>
        <dbReference type="ARBA" id="ARBA00022786"/>
    </source>
</evidence>
<evidence type="ECO:0000256" key="5">
    <source>
        <dbReference type="ARBA" id="ARBA00022771"/>
    </source>
</evidence>